<keyword evidence="1" id="KW-0812">Transmembrane</keyword>
<sequence length="168" mass="18664">MGAFVQITDAILFLFFVVIALAAPLIDGQTCLPINFYPPFLVELKQWYTHEYGDYLVAEKPDFFVGMVWLELLFQWPLAVVNIFAILTSKTWFNITCLIYGASVFTSMTAILAELKGSGKASDKLMMMYVPFMGLGVLAILRGLMGQCSKTTTSTIGKRPAVGRKKKA</sequence>
<keyword evidence="2" id="KW-1185">Reference proteome</keyword>
<name>A0ACC1Z2T7_MELAZ</name>
<evidence type="ECO:0000313" key="1">
    <source>
        <dbReference type="EMBL" id="KAJ4730021.1"/>
    </source>
</evidence>
<evidence type="ECO:0000313" key="2">
    <source>
        <dbReference type="Proteomes" id="UP001164539"/>
    </source>
</evidence>
<comment type="caution">
    <text evidence="1">The sequence shown here is derived from an EMBL/GenBank/DDBJ whole genome shotgun (WGS) entry which is preliminary data.</text>
</comment>
<reference evidence="1 2" key="1">
    <citation type="journal article" date="2023" name="Science">
        <title>Complex scaffold remodeling in plant triterpene biosynthesis.</title>
        <authorList>
            <person name="De La Pena R."/>
            <person name="Hodgson H."/>
            <person name="Liu J.C."/>
            <person name="Stephenson M.J."/>
            <person name="Martin A.C."/>
            <person name="Owen C."/>
            <person name="Harkess A."/>
            <person name="Leebens-Mack J."/>
            <person name="Jimenez L.E."/>
            <person name="Osbourn A."/>
            <person name="Sattely E.S."/>
        </authorList>
    </citation>
    <scope>NUCLEOTIDE SEQUENCE [LARGE SCALE GENOMIC DNA]</scope>
    <source>
        <strain evidence="2">cv. JPN11</strain>
        <tissue evidence="1">Leaf</tissue>
    </source>
</reference>
<gene>
    <name evidence="1" type="ORF">OWV82_002708</name>
</gene>
<dbReference type="Proteomes" id="UP001164539">
    <property type="component" value="Chromosome 1"/>
</dbReference>
<accession>A0ACC1Z2T7</accession>
<dbReference type="EMBL" id="CM051394">
    <property type="protein sequence ID" value="KAJ4730021.1"/>
    <property type="molecule type" value="Genomic_DNA"/>
</dbReference>
<organism evidence="1 2">
    <name type="scientific">Melia azedarach</name>
    <name type="common">Chinaberry tree</name>
    <dbReference type="NCBI Taxonomy" id="155640"/>
    <lineage>
        <taxon>Eukaryota</taxon>
        <taxon>Viridiplantae</taxon>
        <taxon>Streptophyta</taxon>
        <taxon>Embryophyta</taxon>
        <taxon>Tracheophyta</taxon>
        <taxon>Spermatophyta</taxon>
        <taxon>Magnoliopsida</taxon>
        <taxon>eudicotyledons</taxon>
        <taxon>Gunneridae</taxon>
        <taxon>Pentapetalae</taxon>
        <taxon>rosids</taxon>
        <taxon>malvids</taxon>
        <taxon>Sapindales</taxon>
        <taxon>Meliaceae</taxon>
        <taxon>Melia</taxon>
    </lineage>
</organism>
<keyword evidence="1" id="KW-0472">Membrane</keyword>
<protein>
    <submittedName>
        <fullName evidence="1">Transmembrane protein 97, predicted</fullName>
    </submittedName>
</protein>
<proteinExistence type="predicted"/>